<evidence type="ECO:0000313" key="5">
    <source>
        <dbReference type="Proteomes" id="UP000594364"/>
    </source>
</evidence>
<dbReference type="InterPro" id="IPR048536">
    <property type="entry name" value="Rrn6_K-rich"/>
</dbReference>
<evidence type="ECO:0000259" key="2">
    <source>
        <dbReference type="Pfam" id="PF10214"/>
    </source>
</evidence>
<dbReference type="Pfam" id="PF10214">
    <property type="entry name" value="Rrn6_beta-prop"/>
    <property type="match status" value="1"/>
</dbReference>
<dbReference type="EMBL" id="CP031388">
    <property type="protein sequence ID" value="QPH05899.1"/>
    <property type="molecule type" value="Genomic_DNA"/>
</dbReference>
<evidence type="ECO:0000256" key="1">
    <source>
        <dbReference type="SAM" id="MobiDB-lite"/>
    </source>
</evidence>
<gene>
    <name evidence="4" type="ORF">C2857_003983</name>
</gene>
<feature type="compositionally biased region" description="Basic residues" evidence="1">
    <location>
        <begin position="1005"/>
        <end position="1017"/>
    </location>
</feature>
<proteinExistence type="predicted"/>
<dbReference type="Proteomes" id="UP000594364">
    <property type="component" value="Chromosome 4"/>
</dbReference>
<organism evidence="4 5">
    <name type="scientific">Epichloe festucae (strain Fl1)</name>
    <dbReference type="NCBI Taxonomy" id="877507"/>
    <lineage>
        <taxon>Eukaryota</taxon>
        <taxon>Fungi</taxon>
        <taxon>Dikarya</taxon>
        <taxon>Ascomycota</taxon>
        <taxon>Pezizomycotina</taxon>
        <taxon>Sordariomycetes</taxon>
        <taxon>Hypocreomycetidae</taxon>
        <taxon>Hypocreales</taxon>
        <taxon>Clavicipitaceae</taxon>
        <taxon>Epichloe</taxon>
    </lineage>
</organism>
<feature type="domain" description="RRN6 beta-propeller" evidence="2">
    <location>
        <begin position="116"/>
        <end position="503"/>
    </location>
</feature>
<feature type="compositionally biased region" description="Polar residues" evidence="1">
    <location>
        <begin position="970"/>
        <end position="984"/>
    </location>
</feature>
<evidence type="ECO:0000259" key="3">
    <source>
        <dbReference type="Pfam" id="PF20639"/>
    </source>
</evidence>
<protein>
    <recommendedName>
        <fullName evidence="6">RNA polymerase I-specific transcription initiation factor RRN6-like protein</fullName>
    </recommendedName>
</protein>
<feature type="region of interest" description="Disordered" evidence="1">
    <location>
        <begin position="823"/>
        <end position="857"/>
    </location>
</feature>
<dbReference type="InterPro" id="IPR019350">
    <property type="entry name" value="RNA_pol_I-sp_TIF_RRN6-like"/>
</dbReference>
<evidence type="ECO:0000313" key="4">
    <source>
        <dbReference type="EMBL" id="QPH05899.1"/>
    </source>
</evidence>
<name>A0A7S9KUW8_EPIFF</name>
<dbReference type="GO" id="GO:0001163">
    <property type="term" value="F:RNA polymerase I transcription regulatory region sequence-specific DNA binding"/>
    <property type="evidence" value="ECO:0007669"/>
    <property type="project" value="TreeGrafter"/>
</dbReference>
<dbReference type="OrthoDB" id="4090074at2759"/>
<dbReference type="PANTHER" id="PTHR28221">
    <property type="entry name" value="RNA POLYMERASE I-SPECIFIC TRANSCRIPTION INITIATION FACTOR RRN6"/>
    <property type="match status" value="1"/>
</dbReference>
<dbReference type="GO" id="GO:0070860">
    <property type="term" value="C:RNA polymerase I core factor complex"/>
    <property type="evidence" value="ECO:0007669"/>
    <property type="project" value="TreeGrafter"/>
</dbReference>
<reference evidence="4 5" key="1">
    <citation type="journal article" date="2018" name="PLoS Genet.">
        <title>Repeat elements organise 3D genome structure and mediate transcription in the filamentous fungus Epichloe festucae.</title>
        <authorList>
            <person name="Winter D.J."/>
            <person name="Ganley A.R.D."/>
            <person name="Young C.A."/>
            <person name="Liachko I."/>
            <person name="Schardl C.L."/>
            <person name="Dupont P.Y."/>
            <person name="Berry D."/>
            <person name="Ram A."/>
            <person name="Scott B."/>
            <person name="Cox M.P."/>
        </authorList>
    </citation>
    <scope>NUCLEOTIDE SEQUENCE [LARGE SCALE GENOMIC DNA]</scope>
    <source>
        <strain evidence="4 5">Fl1</strain>
    </source>
</reference>
<accession>A0A7S9KUW8</accession>
<sequence>MADNRRFADLHLGHPGLLAYFSSDKPENKPGVLHTSRCPSRAPRFNIVGSTAELYAPSRFVVPDSPSKPREKVKVQKRWLSNSHPEAFIGGAPAFSSMLKDTIHRSEHSEYLQDEGNILAMGEMTDMTIPSRPTGMPLLAVATGESGQKLRLVRVDKSQWQWGEHQDASLLLSVVDPAQQEEETIWLGDGLPIVNVKFVTSFWQSRRVRWLLVQTRTSVTLLQPEYHPVPVPDRSRPSSYAFQAPSHMTPNPLITLHHHETGGNEISDVWFDPASVGALPRLGVIDQCGYWSVWSLLGTWQVSMNTLRLSLHKCGHISEGILSSLPRLSAYPAQRHGMLRIGRTGLDDILDMSMNQQQKTKNFDASSHHVMIWNAQQIVLLDLERERLLPKLDIVRQSRLAPDWIIGVESSPANGNQIFVLTARQVIWLDLSLTRGEAEPVMRPTLLLACSHVGFGNEDSRMSTCRASEDDPNNTMVFIHSPQVNQLTVYWFGSAPETQLPQYHRHITSLFSGEKKTATSKAQLIRVYPAKLETSEASGEPGPGAQYMRNDVKFYQVTILNEDLSVRYCICASSADPALEVILPTLRVHWSPSQERRRRKRRRRRFLKRLEDTFVIPDTMTDESIDMLLGRKGPNADNNDTLDKAVLNRCRPLLLKMDRICEKIASSLLGMIDQGACGLPTDMIPMVESTIEHGMLEDGLVPLTSWMQLFSSVQDPISYGELNDGMEPDIRNLLESTGDHIVITQLRRRAADELPSSTLEFPVLLDKFSDLWLKSAADSLPSEMHQEMHHIRHVWVADVARDFFLSSYGFMVQHVCLLGTDTSDDVENQHPDDPSQSSQPRQRSPRIAASSPGEYMPSQEVTDAAFQRLRLLAPTLESGTLGSLRPPKTLSYWPTERGVDTGDYVSSIAAAEEAKVSHIKERLMRVETRRKAQAERYKLPPLMRQGFPASDNVGEDDSVPEMRRQPPMQIMSSQQGGLDSSQNLGVAAGPSVTMSQPVSGVFGGRKSKKGKRKSGFR</sequence>
<evidence type="ECO:0008006" key="6">
    <source>
        <dbReference type="Google" id="ProtNLM"/>
    </source>
</evidence>
<dbReference type="PANTHER" id="PTHR28221:SF2">
    <property type="entry name" value="RNA POLYMERASE I-SPECIFIC TRANSCRIPTION INITIATION FACTOR RRN6"/>
    <property type="match status" value="1"/>
</dbReference>
<feature type="region of interest" description="Disordered" evidence="1">
    <location>
        <begin position="969"/>
        <end position="1017"/>
    </location>
</feature>
<feature type="compositionally biased region" description="Low complexity" evidence="1">
    <location>
        <begin position="834"/>
        <end position="846"/>
    </location>
</feature>
<feature type="region of interest" description="Disordered" evidence="1">
    <location>
        <begin position="943"/>
        <end position="962"/>
    </location>
</feature>
<dbReference type="InterPro" id="IPR048535">
    <property type="entry name" value="RRN6_beta-prop"/>
</dbReference>
<keyword evidence="5" id="KW-1185">Reference proteome</keyword>
<dbReference type="GO" id="GO:0001179">
    <property type="term" value="F:RNA polymerase I general transcription initiation factor binding"/>
    <property type="evidence" value="ECO:0007669"/>
    <property type="project" value="TreeGrafter"/>
</dbReference>
<dbReference type="GO" id="GO:0042790">
    <property type="term" value="P:nucleolar large rRNA transcription by RNA polymerase I"/>
    <property type="evidence" value="ECO:0007669"/>
    <property type="project" value="TreeGrafter"/>
</dbReference>
<dbReference type="AlphaFoldDB" id="A0A7S9KUW8"/>
<feature type="domain" description="RRN6 K-rich C-terminal" evidence="3">
    <location>
        <begin position="888"/>
        <end position="1016"/>
    </location>
</feature>
<dbReference type="Pfam" id="PF20639">
    <property type="entry name" value="Rrn6_K-rich"/>
    <property type="match status" value="1"/>
</dbReference>